<evidence type="ECO:0000256" key="2">
    <source>
        <dbReference type="ARBA" id="ARBA00022803"/>
    </source>
</evidence>
<evidence type="ECO:0008006" key="7">
    <source>
        <dbReference type="Google" id="ProtNLM"/>
    </source>
</evidence>
<comment type="caution">
    <text evidence="5">The sequence shown here is derived from an EMBL/GenBank/DDBJ whole genome shotgun (WGS) entry which is preliminary data.</text>
</comment>
<keyword evidence="1" id="KW-0677">Repeat</keyword>
<dbReference type="EMBL" id="BNAG01000003">
    <property type="protein sequence ID" value="GHE68891.1"/>
    <property type="molecule type" value="Genomic_DNA"/>
</dbReference>
<dbReference type="Gene3D" id="1.25.40.10">
    <property type="entry name" value="Tetratricopeptide repeat domain"/>
    <property type="match status" value="2"/>
</dbReference>
<evidence type="ECO:0000313" key="6">
    <source>
        <dbReference type="Proteomes" id="UP000658258"/>
    </source>
</evidence>
<organism evidence="5 6">
    <name type="scientific">Roseivirga thermotolerans</name>
    <dbReference type="NCBI Taxonomy" id="1758176"/>
    <lineage>
        <taxon>Bacteria</taxon>
        <taxon>Pseudomonadati</taxon>
        <taxon>Bacteroidota</taxon>
        <taxon>Cytophagia</taxon>
        <taxon>Cytophagales</taxon>
        <taxon>Roseivirgaceae</taxon>
        <taxon>Roseivirga</taxon>
    </lineage>
</organism>
<evidence type="ECO:0000256" key="3">
    <source>
        <dbReference type="PROSITE-ProRule" id="PRU00339"/>
    </source>
</evidence>
<dbReference type="InterPro" id="IPR013105">
    <property type="entry name" value="TPR_2"/>
</dbReference>
<dbReference type="InterPro" id="IPR019734">
    <property type="entry name" value="TPR_rpt"/>
</dbReference>
<gene>
    <name evidence="5" type="ORF">GCM10011340_25950</name>
</gene>
<proteinExistence type="predicted"/>
<dbReference type="InterPro" id="IPR011990">
    <property type="entry name" value="TPR-like_helical_dom_sf"/>
</dbReference>
<accession>A0ABQ3I8Y7</accession>
<evidence type="ECO:0000256" key="4">
    <source>
        <dbReference type="SAM" id="SignalP"/>
    </source>
</evidence>
<name>A0ABQ3I8Y7_9BACT</name>
<dbReference type="SUPFAM" id="SSF48452">
    <property type="entry name" value="TPR-like"/>
    <property type="match status" value="1"/>
</dbReference>
<dbReference type="SMART" id="SM00028">
    <property type="entry name" value="TPR"/>
    <property type="match status" value="1"/>
</dbReference>
<feature type="chain" id="PRO_5047242955" description="Tetratricopeptide repeat protein" evidence="4">
    <location>
        <begin position="23"/>
        <end position="231"/>
    </location>
</feature>
<reference evidence="6" key="1">
    <citation type="journal article" date="2019" name="Int. J. Syst. Evol. Microbiol.">
        <title>The Global Catalogue of Microorganisms (GCM) 10K type strain sequencing project: providing services to taxonomists for standard genome sequencing and annotation.</title>
        <authorList>
            <consortium name="The Broad Institute Genomics Platform"/>
            <consortium name="The Broad Institute Genome Sequencing Center for Infectious Disease"/>
            <person name="Wu L."/>
            <person name="Ma J."/>
        </authorList>
    </citation>
    <scope>NUCLEOTIDE SEQUENCE [LARGE SCALE GENOMIC DNA]</scope>
    <source>
        <strain evidence="6">CGMCC 1.15111</strain>
    </source>
</reference>
<keyword evidence="6" id="KW-1185">Reference proteome</keyword>
<feature type="repeat" description="TPR" evidence="3">
    <location>
        <begin position="185"/>
        <end position="218"/>
    </location>
</feature>
<evidence type="ECO:0000256" key="1">
    <source>
        <dbReference type="ARBA" id="ARBA00022737"/>
    </source>
</evidence>
<sequence>MMKFRLLLMALVLTLSSQISFAQDSTYISNEYAKAVALYNRAQRYNDGVLTRQALMEMAILSPRDTSVLRSLAELYFNNGQYVSSAMVSMDMVKLHPNNMVALEIAALSYESLRLYDKAIEQYEAMWLNTENTTILYQITYLQYMIDRYEEAKANLNILQSKIKDGDKISLSKQDGSVQEVAFAAALQNLRGLIAKDQGNVEAARTHFTKALEITPEFEAAKNSLAELNKG</sequence>
<dbReference type="Proteomes" id="UP000658258">
    <property type="component" value="Unassembled WGS sequence"/>
</dbReference>
<feature type="signal peptide" evidence="4">
    <location>
        <begin position="1"/>
        <end position="22"/>
    </location>
</feature>
<evidence type="ECO:0000313" key="5">
    <source>
        <dbReference type="EMBL" id="GHE68891.1"/>
    </source>
</evidence>
<keyword evidence="2 3" id="KW-0802">TPR repeat</keyword>
<keyword evidence="4" id="KW-0732">Signal</keyword>
<protein>
    <recommendedName>
        <fullName evidence="7">Tetratricopeptide repeat protein</fullName>
    </recommendedName>
</protein>
<dbReference type="Pfam" id="PF07719">
    <property type="entry name" value="TPR_2"/>
    <property type="match status" value="1"/>
</dbReference>
<dbReference type="RefSeq" id="WP_189630683.1">
    <property type="nucleotide sequence ID" value="NZ_BNAG01000003.1"/>
</dbReference>
<dbReference type="PROSITE" id="PS50005">
    <property type="entry name" value="TPR"/>
    <property type="match status" value="1"/>
</dbReference>